<evidence type="ECO:0000313" key="3">
    <source>
        <dbReference type="Proteomes" id="UP000433493"/>
    </source>
</evidence>
<proteinExistence type="predicted"/>
<dbReference type="AlphaFoldDB" id="A0A7J5BD73"/>
<name>A0A7J5BD73_9MICO</name>
<sequence>MPWWSWVLIWVGLVVLLLAVLVVGAIWLWRKLNAVLPEIERLDLIQQELAEVAEQATVPYEPRKSAILRPTRQVLDEREAFVEARDDRREARREEKLERANALIHANPMQFKHLATHPKKG</sequence>
<keyword evidence="1" id="KW-1133">Transmembrane helix</keyword>
<keyword evidence="1" id="KW-0472">Membrane</keyword>
<organism evidence="2 3">
    <name type="scientific">Gulosibacter chungangensis</name>
    <dbReference type="NCBI Taxonomy" id="979746"/>
    <lineage>
        <taxon>Bacteria</taxon>
        <taxon>Bacillati</taxon>
        <taxon>Actinomycetota</taxon>
        <taxon>Actinomycetes</taxon>
        <taxon>Micrococcales</taxon>
        <taxon>Microbacteriaceae</taxon>
        <taxon>Gulosibacter</taxon>
    </lineage>
</organism>
<evidence type="ECO:0000256" key="1">
    <source>
        <dbReference type="SAM" id="Phobius"/>
    </source>
</evidence>
<protein>
    <submittedName>
        <fullName evidence="2">Uncharacterized protein</fullName>
    </submittedName>
</protein>
<evidence type="ECO:0000313" key="2">
    <source>
        <dbReference type="EMBL" id="KAB1644157.1"/>
    </source>
</evidence>
<comment type="caution">
    <text evidence="2">The sequence shown here is derived from an EMBL/GenBank/DDBJ whole genome shotgun (WGS) entry which is preliminary data.</text>
</comment>
<keyword evidence="1" id="KW-0812">Transmembrane</keyword>
<reference evidence="2 3" key="1">
    <citation type="submission" date="2019-09" db="EMBL/GenBank/DDBJ databases">
        <title>Phylogeny of genus Pseudoclavibacter and closely related genus.</title>
        <authorList>
            <person name="Li Y."/>
        </authorList>
    </citation>
    <scope>NUCLEOTIDE SEQUENCE [LARGE SCALE GENOMIC DNA]</scope>
    <source>
        <strain evidence="2 3">KCTC 13959</strain>
    </source>
</reference>
<gene>
    <name evidence="2" type="ORF">F8O05_05100</name>
</gene>
<keyword evidence="3" id="KW-1185">Reference proteome</keyword>
<dbReference type="EMBL" id="WBKB01000002">
    <property type="protein sequence ID" value="KAB1644157.1"/>
    <property type="molecule type" value="Genomic_DNA"/>
</dbReference>
<accession>A0A7J5BD73</accession>
<dbReference type="RefSeq" id="WP_158051660.1">
    <property type="nucleotide sequence ID" value="NZ_WBKB01000002.1"/>
</dbReference>
<feature type="transmembrane region" description="Helical" evidence="1">
    <location>
        <begin position="6"/>
        <end position="29"/>
    </location>
</feature>
<dbReference type="OrthoDB" id="5119509at2"/>
<dbReference type="Proteomes" id="UP000433493">
    <property type="component" value="Unassembled WGS sequence"/>
</dbReference>